<dbReference type="AlphaFoldDB" id="A0A1F4UHS7"/>
<gene>
    <name evidence="2" type="ORF">A2V54_00325</name>
</gene>
<feature type="transmembrane region" description="Helical" evidence="1">
    <location>
        <begin position="9"/>
        <end position="27"/>
    </location>
</feature>
<protein>
    <submittedName>
        <fullName evidence="2">Uncharacterized protein</fullName>
    </submittedName>
</protein>
<reference evidence="2 3" key="1">
    <citation type="journal article" date="2016" name="Nat. Commun.">
        <title>Thousands of microbial genomes shed light on interconnected biogeochemical processes in an aquifer system.</title>
        <authorList>
            <person name="Anantharaman K."/>
            <person name="Brown C.T."/>
            <person name="Hug L.A."/>
            <person name="Sharon I."/>
            <person name="Castelle C.J."/>
            <person name="Probst A.J."/>
            <person name="Thomas B.C."/>
            <person name="Singh A."/>
            <person name="Wilkins M.J."/>
            <person name="Karaoz U."/>
            <person name="Brodie E.L."/>
            <person name="Williams K.H."/>
            <person name="Hubbard S.S."/>
            <person name="Banfield J.F."/>
        </authorList>
    </citation>
    <scope>NUCLEOTIDE SEQUENCE [LARGE SCALE GENOMIC DNA]</scope>
</reference>
<keyword evidence="1" id="KW-1133">Transmembrane helix</keyword>
<keyword evidence="1" id="KW-0472">Membrane</keyword>
<feature type="transmembrane region" description="Helical" evidence="1">
    <location>
        <begin position="33"/>
        <end position="50"/>
    </location>
</feature>
<keyword evidence="1" id="KW-0812">Transmembrane</keyword>
<comment type="caution">
    <text evidence="2">The sequence shown here is derived from an EMBL/GenBank/DDBJ whole genome shotgun (WGS) entry which is preliminary data.</text>
</comment>
<evidence type="ECO:0000256" key="1">
    <source>
        <dbReference type="SAM" id="Phobius"/>
    </source>
</evidence>
<dbReference type="EMBL" id="MEUW01000020">
    <property type="protein sequence ID" value="OGC44452.1"/>
    <property type="molecule type" value="Genomic_DNA"/>
</dbReference>
<evidence type="ECO:0000313" key="3">
    <source>
        <dbReference type="Proteomes" id="UP000176583"/>
    </source>
</evidence>
<organism evidence="2 3">
    <name type="scientific">candidate division WWE3 bacterium RBG_19FT_COMBO_53_11</name>
    <dbReference type="NCBI Taxonomy" id="1802613"/>
    <lineage>
        <taxon>Bacteria</taxon>
        <taxon>Katanobacteria</taxon>
    </lineage>
</organism>
<proteinExistence type="predicted"/>
<sequence length="138" mass="14954">MKKPLLGEGVRAALMLVAVGLVGASVITGKSGLMLGALVIAAGAAALTFIERRQRLQVKDGRTRGCYWPTDEELQYGTKVRTTVDAGANDWTAEGRAKRRWGARGTVIDRSDAHGLCYGVRHKDGSVAWYEPTELEPR</sequence>
<dbReference type="Proteomes" id="UP000176583">
    <property type="component" value="Unassembled WGS sequence"/>
</dbReference>
<accession>A0A1F4UHS7</accession>
<name>A0A1F4UHS7_UNCKA</name>
<evidence type="ECO:0000313" key="2">
    <source>
        <dbReference type="EMBL" id="OGC44452.1"/>
    </source>
</evidence>